<gene>
    <name evidence="2" type="ORF">LSALG_LOCUS3820</name>
</gene>
<proteinExistence type="predicted"/>
<evidence type="ECO:0000256" key="1">
    <source>
        <dbReference type="SAM" id="MobiDB-lite"/>
    </source>
</evidence>
<evidence type="ECO:0000313" key="2">
    <source>
        <dbReference type="EMBL" id="CAI9263118.1"/>
    </source>
</evidence>
<organism evidence="2 3">
    <name type="scientific">Lactuca saligna</name>
    <name type="common">Willowleaf lettuce</name>
    <dbReference type="NCBI Taxonomy" id="75948"/>
    <lineage>
        <taxon>Eukaryota</taxon>
        <taxon>Viridiplantae</taxon>
        <taxon>Streptophyta</taxon>
        <taxon>Embryophyta</taxon>
        <taxon>Tracheophyta</taxon>
        <taxon>Spermatophyta</taxon>
        <taxon>Magnoliopsida</taxon>
        <taxon>eudicotyledons</taxon>
        <taxon>Gunneridae</taxon>
        <taxon>Pentapetalae</taxon>
        <taxon>asterids</taxon>
        <taxon>campanulids</taxon>
        <taxon>Asterales</taxon>
        <taxon>Asteraceae</taxon>
        <taxon>Cichorioideae</taxon>
        <taxon>Cichorieae</taxon>
        <taxon>Lactucinae</taxon>
        <taxon>Lactuca</taxon>
    </lineage>
</organism>
<evidence type="ECO:0000313" key="3">
    <source>
        <dbReference type="Proteomes" id="UP001177003"/>
    </source>
</evidence>
<keyword evidence="3" id="KW-1185">Reference proteome</keyword>
<dbReference type="AlphaFoldDB" id="A0AA35Y9S4"/>
<dbReference type="EMBL" id="OX465086">
    <property type="protein sequence ID" value="CAI9263118.1"/>
    <property type="molecule type" value="Genomic_DNA"/>
</dbReference>
<feature type="compositionally biased region" description="Basic and acidic residues" evidence="1">
    <location>
        <begin position="28"/>
        <end position="40"/>
    </location>
</feature>
<accession>A0AA35Y9S4</accession>
<name>A0AA35Y9S4_LACSI</name>
<reference evidence="2" key="1">
    <citation type="submission" date="2023-04" db="EMBL/GenBank/DDBJ databases">
        <authorList>
            <person name="Vijverberg K."/>
            <person name="Xiong W."/>
            <person name="Schranz E."/>
        </authorList>
    </citation>
    <scope>NUCLEOTIDE SEQUENCE</scope>
</reference>
<feature type="region of interest" description="Disordered" evidence="1">
    <location>
        <begin position="13"/>
        <end position="54"/>
    </location>
</feature>
<protein>
    <submittedName>
        <fullName evidence="2">Uncharacterized protein</fullName>
    </submittedName>
</protein>
<dbReference type="Proteomes" id="UP001177003">
    <property type="component" value="Chromosome 0"/>
</dbReference>
<sequence length="116" mass="13000">MINPSVETCILLSRIEEGPSKQSRHSKKVEDSPTKPVQEKKKTKSPTKKSTEEIIVTKPAPKTDDPSKEVVPSKTGVFKRLKKIAHQPQSSFERSLSFFSIYGSQTECYEKMSGNS</sequence>